<dbReference type="Gene3D" id="1.10.630.10">
    <property type="entry name" value="Cytochrome P450"/>
    <property type="match status" value="1"/>
</dbReference>
<dbReference type="CDD" id="cd11054">
    <property type="entry name" value="CYP24A1-like"/>
    <property type="match status" value="1"/>
</dbReference>
<dbReference type="InterPro" id="IPR001128">
    <property type="entry name" value="Cyt_P450"/>
</dbReference>
<feature type="non-terminal residue" evidence="10">
    <location>
        <position position="376"/>
    </location>
</feature>
<dbReference type="GO" id="GO:0004497">
    <property type="term" value="F:monooxygenase activity"/>
    <property type="evidence" value="ECO:0007669"/>
    <property type="project" value="UniProtKB-KW"/>
</dbReference>
<evidence type="ECO:0000256" key="2">
    <source>
        <dbReference type="ARBA" id="ARBA00010617"/>
    </source>
</evidence>
<dbReference type="PRINTS" id="PR00463">
    <property type="entry name" value="EP450I"/>
</dbReference>
<dbReference type="GO" id="GO:0020037">
    <property type="term" value="F:heme binding"/>
    <property type="evidence" value="ECO:0007669"/>
    <property type="project" value="InterPro"/>
</dbReference>
<dbReference type="EMBL" id="JASPKZ010003075">
    <property type="protein sequence ID" value="KAJ9594070.1"/>
    <property type="molecule type" value="Genomic_DNA"/>
</dbReference>
<feature type="binding site" description="axial binding residue" evidence="8">
    <location>
        <position position="324"/>
    </location>
    <ligand>
        <name>heme</name>
        <dbReference type="ChEBI" id="CHEBI:30413"/>
    </ligand>
    <ligandPart>
        <name>Fe</name>
        <dbReference type="ChEBI" id="CHEBI:18248"/>
    </ligandPart>
</feature>
<dbReference type="PROSITE" id="PS00086">
    <property type="entry name" value="CYTOCHROME_P450"/>
    <property type="match status" value="1"/>
</dbReference>
<evidence type="ECO:0000313" key="11">
    <source>
        <dbReference type="Proteomes" id="UP001233999"/>
    </source>
</evidence>
<protein>
    <recommendedName>
        <fullName evidence="12">Cytochrome P450</fullName>
    </recommendedName>
</protein>
<comment type="similarity">
    <text evidence="2 9">Belongs to the cytochrome P450 family.</text>
</comment>
<keyword evidence="4 8" id="KW-0479">Metal-binding</keyword>
<proteinExistence type="inferred from homology"/>
<keyword evidence="3 8" id="KW-0349">Heme</keyword>
<comment type="caution">
    <text evidence="10">The sequence shown here is derived from an EMBL/GenBank/DDBJ whole genome shotgun (WGS) entry which is preliminary data.</text>
</comment>
<keyword evidence="6 8" id="KW-0408">Iron</keyword>
<dbReference type="FunFam" id="1.10.630.10:FF:000006">
    <property type="entry name" value="Cytochrome P450 302a1, mitochondrial"/>
    <property type="match status" value="1"/>
</dbReference>
<dbReference type="PANTHER" id="PTHR24279">
    <property type="entry name" value="CYTOCHROME P450"/>
    <property type="match status" value="1"/>
</dbReference>
<accession>A0AAD8EKK6</accession>
<evidence type="ECO:0000256" key="4">
    <source>
        <dbReference type="ARBA" id="ARBA00022723"/>
    </source>
</evidence>
<sequence length="376" mass="43801">EGEEWQSFRSKVNPILMQPSAPRMYVAPIDAVANDFIDRLRDLRDEKQEIPGNFVDELHKWALESIINISLDKRMGCLEKDLKPDSEPQKMIDALGVIFETSFSLQIFQLWKYINTPTWKKFVEASDFFNEMAIKCINEATERLKNLPANDRELTILEKLLIRDPNPKIAMVMALDMFAAGVETTSFATAITLYLLALNPEKQEKLYEELLHHVPDQNTELTIEKLNEMKYLKSCIKESLRLKPIVPGNIRTLTKDIVLCGYRIPKGVDVAFPNIHLCQTDKHFREAKKFLPERWIRQNGEDRPEAKNAHPFVYMPFGFGPRMCLGRRFAELEMEVVLAKIIRNFKVEYHYEEVQFKSTLLYAPVTPLKFKFVDRK</sequence>
<dbReference type="SUPFAM" id="SSF48264">
    <property type="entry name" value="Cytochrome P450"/>
    <property type="match status" value="1"/>
</dbReference>
<dbReference type="AlphaFoldDB" id="A0AAD8EKK6"/>
<dbReference type="GO" id="GO:0016705">
    <property type="term" value="F:oxidoreductase activity, acting on paired donors, with incorporation or reduction of molecular oxygen"/>
    <property type="evidence" value="ECO:0007669"/>
    <property type="project" value="InterPro"/>
</dbReference>
<dbReference type="InterPro" id="IPR017972">
    <property type="entry name" value="Cyt_P450_CS"/>
</dbReference>
<evidence type="ECO:0000256" key="7">
    <source>
        <dbReference type="ARBA" id="ARBA00023033"/>
    </source>
</evidence>
<dbReference type="PRINTS" id="PR00385">
    <property type="entry name" value="P450"/>
</dbReference>
<dbReference type="PANTHER" id="PTHR24279:SF120">
    <property type="entry name" value="CYTOCHROME P450"/>
    <property type="match status" value="1"/>
</dbReference>
<evidence type="ECO:0008006" key="12">
    <source>
        <dbReference type="Google" id="ProtNLM"/>
    </source>
</evidence>
<keyword evidence="5 9" id="KW-0560">Oxidoreductase</keyword>
<evidence type="ECO:0000256" key="8">
    <source>
        <dbReference type="PIRSR" id="PIRSR602401-1"/>
    </source>
</evidence>
<comment type="cofactor">
    <cofactor evidence="1 8">
        <name>heme</name>
        <dbReference type="ChEBI" id="CHEBI:30413"/>
    </cofactor>
</comment>
<dbReference type="InterPro" id="IPR002401">
    <property type="entry name" value="Cyt_P450_E_grp-I"/>
</dbReference>
<evidence type="ECO:0000256" key="9">
    <source>
        <dbReference type="RuleBase" id="RU000461"/>
    </source>
</evidence>
<dbReference type="Pfam" id="PF00067">
    <property type="entry name" value="p450"/>
    <property type="match status" value="1"/>
</dbReference>
<gene>
    <name evidence="10" type="ORF">L9F63_014503</name>
</gene>
<dbReference type="GO" id="GO:0005506">
    <property type="term" value="F:iron ion binding"/>
    <property type="evidence" value="ECO:0007669"/>
    <property type="project" value="InterPro"/>
</dbReference>
<evidence type="ECO:0000256" key="3">
    <source>
        <dbReference type="ARBA" id="ARBA00022617"/>
    </source>
</evidence>
<reference evidence="10" key="2">
    <citation type="submission" date="2023-05" db="EMBL/GenBank/DDBJ databases">
        <authorList>
            <person name="Fouks B."/>
        </authorList>
    </citation>
    <scope>NUCLEOTIDE SEQUENCE</scope>
    <source>
        <strain evidence="10">Stay&amp;Tobe</strain>
        <tissue evidence="10">Testes</tissue>
    </source>
</reference>
<dbReference type="InterPro" id="IPR050479">
    <property type="entry name" value="CYP11_CYP27_families"/>
</dbReference>
<reference evidence="10" key="1">
    <citation type="journal article" date="2023" name="IScience">
        <title>Live-bearing cockroach genome reveals convergent evolutionary mechanisms linked to viviparity in insects and beyond.</title>
        <authorList>
            <person name="Fouks B."/>
            <person name="Harrison M.C."/>
            <person name="Mikhailova A.A."/>
            <person name="Marchal E."/>
            <person name="English S."/>
            <person name="Carruthers M."/>
            <person name="Jennings E.C."/>
            <person name="Chiamaka E.L."/>
            <person name="Frigard R.A."/>
            <person name="Pippel M."/>
            <person name="Attardo G.M."/>
            <person name="Benoit J.B."/>
            <person name="Bornberg-Bauer E."/>
            <person name="Tobe S.S."/>
        </authorList>
    </citation>
    <scope>NUCLEOTIDE SEQUENCE</scope>
    <source>
        <strain evidence="10">Stay&amp;Tobe</strain>
    </source>
</reference>
<evidence type="ECO:0000313" key="10">
    <source>
        <dbReference type="EMBL" id="KAJ9594070.1"/>
    </source>
</evidence>
<keyword evidence="7 9" id="KW-0503">Monooxygenase</keyword>
<dbReference type="InterPro" id="IPR036396">
    <property type="entry name" value="Cyt_P450_sf"/>
</dbReference>
<organism evidence="10 11">
    <name type="scientific">Diploptera punctata</name>
    <name type="common">Pacific beetle cockroach</name>
    <dbReference type="NCBI Taxonomy" id="6984"/>
    <lineage>
        <taxon>Eukaryota</taxon>
        <taxon>Metazoa</taxon>
        <taxon>Ecdysozoa</taxon>
        <taxon>Arthropoda</taxon>
        <taxon>Hexapoda</taxon>
        <taxon>Insecta</taxon>
        <taxon>Pterygota</taxon>
        <taxon>Neoptera</taxon>
        <taxon>Polyneoptera</taxon>
        <taxon>Dictyoptera</taxon>
        <taxon>Blattodea</taxon>
        <taxon>Blaberoidea</taxon>
        <taxon>Blaberidae</taxon>
        <taxon>Diplopterinae</taxon>
        <taxon>Diploptera</taxon>
    </lineage>
</organism>
<name>A0AAD8EKK6_DIPPU</name>
<dbReference type="Proteomes" id="UP001233999">
    <property type="component" value="Unassembled WGS sequence"/>
</dbReference>
<evidence type="ECO:0000256" key="6">
    <source>
        <dbReference type="ARBA" id="ARBA00023004"/>
    </source>
</evidence>
<keyword evidence="11" id="KW-1185">Reference proteome</keyword>
<evidence type="ECO:0000256" key="1">
    <source>
        <dbReference type="ARBA" id="ARBA00001971"/>
    </source>
</evidence>
<evidence type="ECO:0000256" key="5">
    <source>
        <dbReference type="ARBA" id="ARBA00023002"/>
    </source>
</evidence>